<dbReference type="InterPro" id="IPR017853">
    <property type="entry name" value="GH"/>
</dbReference>
<feature type="non-terminal residue" evidence="4">
    <location>
        <position position="233"/>
    </location>
</feature>
<gene>
    <name evidence="4" type="ORF">S03H2_62484</name>
</gene>
<dbReference type="EMBL" id="BARU01040417">
    <property type="protein sequence ID" value="GAH77660.1"/>
    <property type="molecule type" value="Genomic_DNA"/>
</dbReference>
<name>X1J828_9ZZZZ</name>
<organism evidence="4">
    <name type="scientific">marine sediment metagenome</name>
    <dbReference type="NCBI Taxonomy" id="412755"/>
    <lineage>
        <taxon>unclassified sequences</taxon>
        <taxon>metagenomes</taxon>
        <taxon>ecological metagenomes</taxon>
    </lineage>
</organism>
<sequence>KDEKLFASAPKLSVTRDWLRKDGKVFPVIGTTYMASDVHRKFLFEPNPHVWDADFEAMQRRGVNFVRTGLWTAWSRAMVDPGAIDENALAALDAFVHAAARHGIVVCFNFFAFLPPAFTGDNPYLDPRAIEGQREMLTLFATRYRGNGWVHWDLINEPSYAPRAALWSTRAIGDEHEKRAWAAWVKSKHGDDPAKLRALWHDPADDAMRVPRPEDFTQAFVQVARRPRKVRDF</sequence>
<reference evidence="4" key="1">
    <citation type="journal article" date="2014" name="Front. Microbiol.">
        <title>High frequency of phylogenetically diverse reductive dehalogenase-homologous genes in deep subseafloor sedimentary metagenomes.</title>
        <authorList>
            <person name="Kawai M."/>
            <person name="Futagami T."/>
            <person name="Toyoda A."/>
            <person name="Takaki Y."/>
            <person name="Nishi S."/>
            <person name="Hori S."/>
            <person name="Arai W."/>
            <person name="Tsubouchi T."/>
            <person name="Morono Y."/>
            <person name="Uchiyama I."/>
            <person name="Ito T."/>
            <person name="Fujiyama A."/>
            <person name="Inagaki F."/>
            <person name="Takami H."/>
        </authorList>
    </citation>
    <scope>NUCLEOTIDE SEQUENCE</scope>
    <source>
        <strain evidence="4">Expedition CK06-06</strain>
    </source>
</reference>
<accession>X1J828</accession>
<keyword evidence="1" id="KW-0378">Hydrolase</keyword>
<evidence type="ECO:0000313" key="4">
    <source>
        <dbReference type="EMBL" id="GAH77660.1"/>
    </source>
</evidence>
<dbReference type="SUPFAM" id="SSF51445">
    <property type="entry name" value="(Trans)glycosidases"/>
    <property type="match status" value="1"/>
</dbReference>
<proteinExistence type="predicted"/>
<dbReference type="GO" id="GO:0004553">
    <property type="term" value="F:hydrolase activity, hydrolyzing O-glycosyl compounds"/>
    <property type="evidence" value="ECO:0007669"/>
    <property type="project" value="InterPro"/>
</dbReference>
<dbReference type="AlphaFoldDB" id="X1J828"/>
<protein>
    <recommendedName>
        <fullName evidence="3">Glycoside hydrolase family 5 domain-containing protein</fullName>
    </recommendedName>
</protein>
<comment type="caution">
    <text evidence="4">The sequence shown here is derived from an EMBL/GenBank/DDBJ whole genome shotgun (WGS) entry which is preliminary data.</text>
</comment>
<dbReference type="GO" id="GO:0000272">
    <property type="term" value="P:polysaccharide catabolic process"/>
    <property type="evidence" value="ECO:0007669"/>
    <property type="project" value="InterPro"/>
</dbReference>
<feature type="domain" description="Glycoside hydrolase family 5" evidence="3">
    <location>
        <begin position="50"/>
        <end position="174"/>
    </location>
</feature>
<dbReference type="InterPro" id="IPR001547">
    <property type="entry name" value="Glyco_hydro_5"/>
</dbReference>
<evidence type="ECO:0000256" key="1">
    <source>
        <dbReference type="ARBA" id="ARBA00022801"/>
    </source>
</evidence>
<dbReference type="Pfam" id="PF00150">
    <property type="entry name" value="Cellulase"/>
    <property type="match status" value="1"/>
</dbReference>
<dbReference type="Gene3D" id="3.20.20.80">
    <property type="entry name" value="Glycosidases"/>
    <property type="match status" value="1"/>
</dbReference>
<keyword evidence="2" id="KW-0326">Glycosidase</keyword>
<evidence type="ECO:0000259" key="3">
    <source>
        <dbReference type="Pfam" id="PF00150"/>
    </source>
</evidence>
<evidence type="ECO:0000256" key="2">
    <source>
        <dbReference type="ARBA" id="ARBA00023295"/>
    </source>
</evidence>
<feature type="non-terminal residue" evidence="4">
    <location>
        <position position="1"/>
    </location>
</feature>